<proteinExistence type="predicted"/>
<dbReference type="GeneID" id="66115820"/>
<accession>A0A9P8AH35</accession>
<dbReference type="EMBL" id="JAHMUF010000020">
    <property type="protein sequence ID" value="KAG7192086.1"/>
    <property type="molecule type" value="Genomic_DNA"/>
</dbReference>
<name>A0A9P8AH35_9ASCO</name>
<evidence type="ECO:0000313" key="2">
    <source>
        <dbReference type="Proteomes" id="UP000790833"/>
    </source>
</evidence>
<keyword evidence="2" id="KW-1185">Reference proteome</keyword>
<dbReference type="RefSeq" id="XP_043047637.1">
    <property type="nucleotide sequence ID" value="XM_043193211.1"/>
</dbReference>
<dbReference type="AlphaFoldDB" id="A0A9P8AH35"/>
<evidence type="ECO:0000313" key="1">
    <source>
        <dbReference type="EMBL" id="KAG7192086.1"/>
    </source>
</evidence>
<comment type="caution">
    <text evidence="1">The sequence shown here is derived from an EMBL/GenBank/DDBJ whole genome shotgun (WGS) entry which is preliminary data.</text>
</comment>
<organism evidence="1 2">
    <name type="scientific">Scheffersomyces spartinae</name>
    <dbReference type="NCBI Taxonomy" id="45513"/>
    <lineage>
        <taxon>Eukaryota</taxon>
        <taxon>Fungi</taxon>
        <taxon>Dikarya</taxon>
        <taxon>Ascomycota</taxon>
        <taxon>Saccharomycotina</taxon>
        <taxon>Pichiomycetes</taxon>
        <taxon>Debaryomycetaceae</taxon>
        <taxon>Scheffersomyces</taxon>
    </lineage>
</organism>
<gene>
    <name evidence="1" type="ORF">KQ657_002446</name>
</gene>
<dbReference type="Proteomes" id="UP000790833">
    <property type="component" value="Unassembled WGS sequence"/>
</dbReference>
<reference evidence="1" key="1">
    <citation type="submission" date="2021-03" db="EMBL/GenBank/DDBJ databases">
        <authorList>
            <person name="Palmer J.M."/>
        </authorList>
    </citation>
    <scope>NUCLEOTIDE SEQUENCE</scope>
    <source>
        <strain evidence="1">ARV_011</strain>
    </source>
</reference>
<protein>
    <submittedName>
        <fullName evidence="1">Uncharacterized protein</fullName>
    </submittedName>
</protein>
<sequence length="102" mass="11509">MPTITKTQYKMSNFTQEEYYTNSTQVESMLSSLDFYRSILSSTQPQQLPRFKVDFDVNGQLIIGVEEATTNVWHSGATYTTDIADTVMVTKGQRAIRASGLK</sequence>